<accession>A0A6J7XID0</accession>
<dbReference type="EMBL" id="LR796912">
    <property type="protein sequence ID" value="CAB4175247.1"/>
    <property type="molecule type" value="Genomic_DNA"/>
</dbReference>
<dbReference type="EMBL" id="LR797079">
    <property type="protein sequence ID" value="CAB4185415.1"/>
    <property type="molecule type" value="Genomic_DNA"/>
</dbReference>
<dbReference type="InterPro" id="IPR042302">
    <property type="entry name" value="E1_FCCH_sf"/>
</dbReference>
<gene>
    <name evidence="2" type="ORF">UFOVP1123_67</name>
    <name evidence="3" type="ORF">UFOVP1239_83</name>
    <name evidence="4" type="ORF">UFOVP1484_71</name>
    <name evidence="5" type="ORF">UFOVP1577_77</name>
    <name evidence="1" type="ORF">UFOVP961_139</name>
</gene>
<dbReference type="EMBL" id="LR797435">
    <property type="protein sequence ID" value="CAB4216070.1"/>
    <property type="molecule type" value="Genomic_DNA"/>
</dbReference>
<evidence type="ECO:0000313" key="2">
    <source>
        <dbReference type="EMBL" id="CAB4185415.1"/>
    </source>
</evidence>
<organism evidence="5">
    <name type="scientific">uncultured Caudovirales phage</name>
    <dbReference type="NCBI Taxonomy" id="2100421"/>
    <lineage>
        <taxon>Viruses</taxon>
        <taxon>Duplodnaviria</taxon>
        <taxon>Heunggongvirae</taxon>
        <taxon>Uroviricota</taxon>
        <taxon>Caudoviricetes</taxon>
        <taxon>Peduoviridae</taxon>
        <taxon>Maltschvirus</taxon>
        <taxon>Maltschvirus maltsch</taxon>
    </lineage>
</organism>
<evidence type="ECO:0000313" key="3">
    <source>
        <dbReference type="EMBL" id="CAB4193454.1"/>
    </source>
</evidence>
<dbReference type="EMBL" id="LR798422">
    <property type="protein sequence ID" value="CAB5230725.1"/>
    <property type="molecule type" value="Genomic_DNA"/>
</dbReference>
<dbReference type="Gene3D" id="2.40.30.180">
    <property type="entry name" value="Ubiquitin-activating enzyme E1, FCCH domain"/>
    <property type="match status" value="1"/>
</dbReference>
<evidence type="ECO:0000313" key="4">
    <source>
        <dbReference type="EMBL" id="CAB4216070.1"/>
    </source>
</evidence>
<reference evidence="5" key="1">
    <citation type="submission" date="2020-05" db="EMBL/GenBank/DDBJ databases">
        <authorList>
            <person name="Chiriac C."/>
            <person name="Salcher M."/>
            <person name="Ghai R."/>
            <person name="Kavagutti S V."/>
        </authorList>
    </citation>
    <scope>NUCLEOTIDE SEQUENCE</scope>
</reference>
<name>A0A6J7XID0_9CAUD</name>
<dbReference type="EMBL" id="LR797194">
    <property type="protein sequence ID" value="CAB4193454.1"/>
    <property type="molecule type" value="Genomic_DNA"/>
</dbReference>
<evidence type="ECO:0000313" key="5">
    <source>
        <dbReference type="EMBL" id="CAB5230725.1"/>
    </source>
</evidence>
<proteinExistence type="predicted"/>
<evidence type="ECO:0000313" key="1">
    <source>
        <dbReference type="EMBL" id="CAB4175247.1"/>
    </source>
</evidence>
<sequence>MATPARISFKLYQGSTFAEVLRWESPIKGYKPITAITKSAPVVITSANHGIPTGWRILLKNIVGMTELNSADSYNLVTESTSNTITINAINSLDYKAYVSGGIIEYNVPVDLTGYTGRMQLRSDIDSSVVIHELTTANSGVVFDATFKTINLNIPAITTSGFDFTTAVYDLELISSGGQVTQFCGGSITLVREVTR</sequence>
<protein>
    <submittedName>
        <fullName evidence="5">Uncharacterized protein</fullName>
    </submittedName>
</protein>